<evidence type="ECO:0000313" key="8">
    <source>
        <dbReference type="EMBL" id="MEJ8279438.1"/>
    </source>
</evidence>
<proteinExistence type="predicted"/>
<comment type="cofactor">
    <cofactor evidence="1">
        <name>[3Fe-4S] cluster</name>
        <dbReference type="ChEBI" id="CHEBI:21137"/>
    </cofactor>
</comment>
<dbReference type="Proteomes" id="UP001364211">
    <property type="component" value="Unassembled WGS sequence"/>
</dbReference>
<dbReference type="InterPro" id="IPR051269">
    <property type="entry name" value="Fe-S_cluster_ET"/>
</dbReference>
<evidence type="ECO:0000256" key="3">
    <source>
        <dbReference type="ARBA" id="ARBA00022723"/>
    </source>
</evidence>
<dbReference type="RefSeq" id="WP_340289050.1">
    <property type="nucleotide sequence ID" value="NZ_JBBJUP010000007.1"/>
</dbReference>
<evidence type="ECO:0000256" key="4">
    <source>
        <dbReference type="ARBA" id="ARBA00022982"/>
    </source>
</evidence>
<evidence type="ECO:0000256" key="2">
    <source>
        <dbReference type="ARBA" id="ARBA00022448"/>
    </source>
</evidence>
<keyword evidence="4" id="KW-0249">Electron transport</keyword>
<comment type="caution">
    <text evidence="8">The sequence shown here is derived from an EMBL/GenBank/DDBJ whole genome shotgun (WGS) entry which is preliminary data.</text>
</comment>
<evidence type="ECO:0000256" key="1">
    <source>
        <dbReference type="ARBA" id="ARBA00001927"/>
    </source>
</evidence>
<sequence>MKITVDFPLCESHGDCVVAAPQVFDLGEEDDVVRVLDENPGEEHRAAVEHAARMCPLAAIRIED</sequence>
<name>A0ABU8T741_9PSEU</name>
<keyword evidence="5" id="KW-0408">Iron</keyword>
<keyword evidence="7" id="KW-0003">3Fe-4S</keyword>
<dbReference type="Gene3D" id="3.30.70.20">
    <property type="match status" value="1"/>
</dbReference>
<evidence type="ECO:0000256" key="7">
    <source>
        <dbReference type="ARBA" id="ARBA00023291"/>
    </source>
</evidence>
<protein>
    <submittedName>
        <fullName evidence="8">Ferredoxin</fullName>
    </submittedName>
</protein>
<keyword evidence="6" id="KW-0411">Iron-sulfur</keyword>
<dbReference type="Pfam" id="PF13370">
    <property type="entry name" value="Fer4_13"/>
    <property type="match status" value="1"/>
</dbReference>
<dbReference type="SUPFAM" id="SSF54862">
    <property type="entry name" value="4Fe-4S ferredoxins"/>
    <property type="match status" value="1"/>
</dbReference>
<evidence type="ECO:0000313" key="9">
    <source>
        <dbReference type="Proteomes" id="UP001364211"/>
    </source>
</evidence>
<organism evidence="8 9">
    <name type="scientific">Pseudonocardia spirodelae</name>
    <dbReference type="NCBI Taxonomy" id="3133431"/>
    <lineage>
        <taxon>Bacteria</taxon>
        <taxon>Bacillati</taxon>
        <taxon>Actinomycetota</taxon>
        <taxon>Actinomycetes</taxon>
        <taxon>Pseudonocardiales</taxon>
        <taxon>Pseudonocardiaceae</taxon>
        <taxon>Pseudonocardia</taxon>
    </lineage>
</organism>
<dbReference type="PANTHER" id="PTHR36923">
    <property type="entry name" value="FERREDOXIN"/>
    <property type="match status" value="1"/>
</dbReference>
<keyword evidence="9" id="KW-1185">Reference proteome</keyword>
<dbReference type="EMBL" id="JBBJUP010000007">
    <property type="protein sequence ID" value="MEJ8279438.1"/>
    <property type="molecule type" value="Genomic_DNA"/>
</dbReference>
<reference evidence="8 9" key="1">
    <citation type="submission" date="2024-03" db="EMBL/GenBank/DDBJ databases">
        <title>Draft genome sequence of Pseudonocardia sp. DW16-2.</title>
        <authorList>
            <person name="Duangmal K."/>
        </authorList>
    </citation>
    <scope>NUCLEOTIDE SEQUENCE [LARGE SCALE GENOMIC DNA]</scope>
    <source>
        <strain evidence="8 9">DW16-2</strain>
    </source>
</reference>
<dbReference type="PANTHER" id="PTHR36923:SF3">
    <property type="entry name" value="FERREDOXIN"/>
    <property type="match status" value="1"/>
</dbReference>
<evidence type="ECO:0000256" key="5">
    <source>
        <dbReference type="ARBA" id="ARBA00023004"/>
    </source>
</evidence>
<accession>A0ABU8T741</accession>
<gene>
    <name evidence="8" type="ORF">WJX68_10895</name>
</gene>
<evidence type="ECO:0000256" key="6">
    <source>
        <dbReference type="ARBA" id="ARBA00023014"/>
    </source>
</evidence>
<keyword evidence="2" id="KW-0813">Transport</keyword>
<keyword evidence="3" id="KW-0479">Metal-binding</keyword>